<accession>A0A7N0TD70</accession>
<dbReference type="PANTHER" id="PTHR34145:SF28">
    <property type="entry name" value="F-BOX DOMAIN-CONTAINING PROTEIN"/>
    <property type="match status" value="1"/>
</dbReference>
<dbReference type="EnsemblPlants" id="Kaladp0032s0281.1.v1.1">
    <property type="protein sequence ID" value="Kaladp0032s0281.1.v1.1"/>
    <property type="gene ID" value="Kaladp0032s0281.v1.1"/>
</dbReference>
<dbReference type="Gene3D" id="3.80.10.10">
    <property type="entry name" value="Ribonuclease Inhibitor"/>
    <property type="match status" value="1"/>
</dbReference>
<keyword evidence="4" id="KW-1185">Reference proteome</keyword>
<evidence type="ECO:0000313" key="3">
    <source>
        <dbReference type="EnsemblPlants" id="Kaladp0032s0281.1.v1.1"/>
    </source>
</evidence>
<dbReference type="InterPro" id="IPR036047">
    <property type="entry name" value="F-box-like_dom_sf"/>
</dbReference>
<feature type="compositionally biased region" description="Polar residues" evidence="1">
    <location>
        <begin position="1"/>
        <end position="10"/>
    </location>
</feature>
<dbReference type="Gramene" id="Kaladp0032s0281.1.v1.1">
    <property type="protein sequence ID" value="Kaladp0032s0281.1.v1.1"/>
    <property type="gene ID" value="Kaladp0032s0281.v1.1"/>
</dbReference>
<feature type="region of interest" description="Disordered" evidence="1">
    <location>
        <begin position="1"/>
        <end position="22"/>
    </location>
</feature>
<dbReference type="InterPro" id="IPR032675">
    <property type="entry name" value="LRR_dom_sf"/>
</dbReference>
<dbReference type="Proteomes" id="UP000594263">
    <property type="component" value="Unplaced"/>
</dbReference>
<name>A0A7N0TD70_KALFE</name>
<reference evidence="3" key="1">
    <citation type="submission" date="2021-01" db="UniProtKB">
        <authorList>
            <consortium name="EnsemblPlants"/>
        </authorList>
    </citation>
    <scope>IDENTIFICATION</scope>
</reference>
<dbReference type="PROSITE" id="PS50181">
    <property type="entry name" value="FBOX"/>
    <property type="match status" value="1"/>
</dbReference>
<dbReference type="PANTHER" id="PTHR34145">
    <property type="entry name" value="OS02G0105600 PROTEIN"/>
    <property type="match status" value="1"/>
</dbReference>
<dbReference type="SUPFAM" id="SSF81383">
    <property type="entry name" value="F-box domain"/>
    <property type="match status" value="1"/>
</dbReference>
<dbReference type="SUPFAM" id="SSF52047">
    <property type="entry name" value="RNI-like"/>
    <property type="match status" value="1"/>
</dbReference>
<dbReference type="CDD" id="cd09917">
    <property type="entry name" value="F-box_SF"/>
    <property type="match status" value="1"/>
</dbReference>
<protein>
    <recommendedName>
        <fullName evidence="2">F-box domain-containing protein</fullName>
    </recommendedName>
</protein>
<feature type="domain" description="F-box" evidence="2">
    <location>
        <begin position="21"/>
        <end position="57"/>
    </location>
</feature>
<sequence length="526" mass="59140">MSSTASSYQNPEKVAGDEGEITRAEDLPEGALMLIISSLDVKDVTRMSLACKRWIHLPACLQTIKFDRTKVSRVNGKRLTGSSNAGSRHVQAQRDSFVDGVNQFVRRHEKLWDSTNRLPVFEFSVSYCLGRDSSADIDCWVGFTVDKGVRSCRIQLECVDHQRIKIGRSLVSDMYVFPCRLLGAWPALERLDLTCCAFGRGLTDFLQCDSLKVLELHRADLTALDLLDPEHDSKRNVLRWFPNLEMLVLDSCLVAPTLVLKSNGSLKILHIRFCLGLLEIKLVDGGASARLTEFEYAGKMVKFDDLQGARGASDLTLLMSDPAGVEFVFQDADKFFPAMRRLTVHRFSSTLPPLSPVANNSSLGSFQLSSFHGRMSALGQLRVLEFYFHPDSYLHLETVSSILQSCPLLTQLIMVPPFDIEGRDLFTDPLHTHLTSVRISGFCGNEDNFRLAKLLIQASAVIEEVVVERQVVDHHLYRSMNYSRAPWLGYCAPEAVAYYKLGPHMRSGGVVKYIYDEDLWFSVKKK</sequence>
<dbReference type="InterPro" id="IPR053772">
    <property type="entry name" value="At1g61320/At1g61330-like"/>
</dbReference>
<evidence type="ECO:0000313" key="4">
    <source>
        <dbReference type="Proteomes" id="UP000594263"/>
    </source>
</evidence>
<evidence type="ECO:0000259" key="2">
    <source>
        <dbReference type="PROSITE" id="PS50181"/>
    </source>
</evidence>
<dbReference type="InterPro" id="IPR001810">
    <property type="entry name" value="F-box_dom"/>
</dbReference>
<dbReference type="Pfam" id="PF00646">
    <property type="entry name" value="F-box"/>
    <property type="match status" value="1"/>
</dbReference>
<dbReference type="AlphaFoldDB" id="A0A7N0TD70"/>
<proteinExistence type="predicted"/>
<organism evidence="3 4">
    <name type="scientific">Kalanchoe fedtschenkoi</name>
    <name type="common">Lavender scallops</name>
    <name type="synonym">South American air plant</name>
    <dbReference type="NCBI Taxonomy" id="63787"/>
    <lineage>
        <taxon>Eukaryota</taxon>
        <taxon>Viridiplantae</taxon>
        <taxon>Streptophyta</taxon>
        <taxon>Embryophyta</taxon>
        <taxon>Tracheophyta</taxon>
        <taxon>Spermatophyta</taxon>
        <taxon>Magnoliopsida</taxon>
        <taxon>eudicotyledons</taxon>
        <taxon>Gunneridae</taxon>
        <taxon>Pentapetalae</taxon>
        <taxon>Saxifragales</taxon>
        <taxon>Crassulaceae</taxon>
        <taxon>Kalanchoe</taxon>
    </lineage>
</organism>
<evidence type="ECO:0000256" key="1">
    <source>
        <dbReference type="SAM" id="MobiDB-lite"/>
    </source>
</evidence>